<dbReference type="GO" id="GO:0006865">
    <property type="term" value="P:amino acid transport"/>
    <property type="evidence" value="ECO:0007669"/>
    <property type="project" value="TreeGrafter"/>
</dbReference>
<dbReference type="InterPro" id="IPR035906">
    <property type="entry name" value="MetI-like_sf"/>
</dbReference>
<evidence type="ECO:0000256" key="3">
    <source>
        <dbReference type="ARBA" id="ARBA00022448"/>
    </source>
</evidence>
<name>A0A1H2PLR7_9BURK</name>
<keyword evidence="7 8" id="KW-0472">Membrane</keyword>
<reference evidence="11" key="1">
    <citation type="submission" date="2016-09" db="EMBL/GenBank/DDBJ databases">
        <authorList>
            <person name="Varghese N."/>
            <person name="Submissions S."/>
        </authorList>
    </citation>
    <scope>NUCLEOTIDE SEQUENCE [LARGE SCALE GENOMIC DNA]</scope>
    <source>
        <strain evidence="11">JS23</strain>
    </source>
</reference>
<dbReference type="PANTHER" id="PTHR30614:SF47">
    <property type="entry name" value="ABC TRANSPORTER PERMEASE"/>
    <property type="match status" value="1"/>
</dbReference>
<evidence type="ECO:0000256" key="4">
    <source>
        <dbReference type="ARBA" id="ARBA00022475"/>
    </source>
</evidence>
<evidence type="ECO:0000313" key="11">
    <source>
        <dbReference type="Proteomes" id="UP000243719"/>
    </source>
</evidence>
<dbReference type="Pfam" id="PF00528">
    <property type="entry name" value="BPD_transp_1"/>
    <property type="match status" value="1"/>
</dbReference>
<accession>A0A1H2PLR7</accession>
<evidence type="ECO:0000313" key="10">
    <source>
        <dbReference type="EMBL" id="SDV47360.1"/>
    </source>
</evidence>
<organism evidence="10 11">
    <name type="scientific">Chitinasiproducens palmae</name>
    <dbReference type="NCBI Taxonomy" id="1770053"/>
    <lineage>
        <taxon>Bacteria</taxon>
        <taxon>Pseudomonadati</taxon>
        <taxon>Pseudomonadota</taxon>
        <taxon>Betaproteobacteria</taxon>
        <taxon>Burkholderiales</taxon>
        <taxon>Burkholderiaceae</taxon>
        <taxon>Chitinasiproducens</taxon>
    </lineage>
</organism>
<dbReference type="GO" id="GO:0043190">
    <property type="term" value="C:ATP-binding cassette (ABC) transporter complex"/>
    <property type="evidence" value="ECO:0007669"/>
    <property type="project" value="InterPro"/>
</dbReference>
<dbReference type="GO" id="GO:0022857">
    <property type="term" value="F:transmembrane transporter activity"/>
    <property type="evidence" value="ECO:0007669"/>
    <property type="project" value="InterPro"/>
</dbReference>
<feature type="transmembrane region" description="Helical" evidence="8">
    <location>
        <begin position="206"/>
        <end position="227"/>
    </location>
</feature>
<dbReference type="PANTHER" id="PTHR30614">
    <property type="entry name" value="MEMBRANE COMPONENT OF AMINO ACID ABC TRANSPORTER"/>
    <property type="match status" value="1"/>
</dbReference>
<keyword evidence="11" id="KW-1185">Reference proteome</keyword>
<feature type="domain" description="ABC transmembrane type-1" evidence="9">
    <location>
        <begin position="17"/>
        <end position="227"/>
    </location>
</feature>
<comment type="subcellular location">
    <subcellularLocation>
        <location evidence="1">Cell inner membrane</location>
        <topology evidence="1">Multi-pass membrane protein</topology>
    </subcellularLocation>
    <subcellularLocation>
        <location evidence="8">Cell membrane</location>
        <topology evidence="8">Multi-pass membrane protein</topology>
    </subcellularLocation>
</comment>
<evidence type="ECO:0000256" key="7">
    <source>
        <dbReference type="ARBA" id="ARBA00023136"/>
    </source>
</evidence>
<dbReference type="Gene3D" id="1.10.3720.10">
    <property type="entry name" value="MetI-like"/>
    <property type="match status" value="1"/>
</dbReference>
<dbReference type="InterPro" id="IPR043429">
    <property type="entry name" value="ArtM/GltK/GlnP/TcyL/YhdX-like"/>
</dbReference>
<dbReference type="AlphaFoldDB" id="A0A1H2PLR7"/>
<dbReference type="Proteomes" id="UP000243719">
    <property type="component" value="Unassembled WGS sequence"/>
</dbReference>
<keyword evidence="3 8" id="KW-0813">Transport</keyword>
<keyword evidence="5 8" id="KW-0812">Transmembrane</keyword>
<dbReference type="STRING" id="1770053.SAMN05216551_102514"/>
<evidence type="ECO:0000256" key="2">
    <source>
        <dbReference type="ARBA" id="ARBA00010072"/>
    </source>
</evidence>
<evidence type="ECO:0000256" key="5">
    <source>
        <dbReference type="ARBA" id="ARBA00022692"/>
    </source>
</evidence>
<keyword evidence="6 8" id="KW-1133">Transmembrane helix</keyword>
<dbReference type="SUPFAM" id="SSF161098">
    <property type="entry name" value="MetI-like"/>
    <property type="match status" value="1"/>
</dbReference>
<dbReference type="PROSITE" id="PS50928">
    <property type="entry name" value="ABC_TM1"/>
    <property type="match status" value="1"/>
</dbReference>
<dbReference type="EMBL" id="FNLO01000002">
    <property type="protein sequence ID" value="SDV47360.1"/>
    <property type="molecule type" value="Genomic_DNA"/>
</dbReference>
<dbReference type="InterPro" id="IPR000515">
    <property type="entry name" value="MetI-like"/>
</dbReference>
<comment type="similarity">
    <text evidence="2">Belongs to the binding-protein-dependent transport system permease family. HisMQ subfamily.</text>
</comment>
<dbReference type="NCBIfam" id="TIGR01726">
    <property type="entry name" value="HEQRo_perm_3TM"/>
    <property type="match status" value="1"/>
</dbReference>
<feature type="transmembrane region" description="Helical" evidence="8">
    <location>
        <begin position="20"/>
        <end position="44"/>
    </location>
</feature>
<sequence length="247" mass="26935">MTAWLEPRYMQLLWQGLYTTLLLTLASGVAATLLGVALALLRYLGAAPLRGLAQSYILAFRNTPLLIQLLFWYFGAASLLPPTWVAWLNVPRTLHFGSVAWEAPAFEAVAAWVGLSLYTAAFVAEECRAGLRGVPGTQAQAGAALGLTRLQCFRYIVLPQAVKVATPALFGQYMNLVKNSSLAMAVGLAELSYQTRAVESETFRTFQTYGVATLMYVGVIVLLEVAMQFVRRGQRLSPGAARGRQAR</sequence>
<evidence type="ECO:0000256" key="1">
    <source>
        <dbReference type="ARBA" id="ARBA00004429"/>
    </source>
</evidence>
<proteinExistence type="inferred from homology"/>
<evidence type="ECO:0000259" key="9">
    <source>
        <dbReference type="PROSITE" id="PS50928"/>
    </source>
</evidence>
<feature type="transmembrane region" description="Helical" evidence="8">
    <location>
        <begin position="65"/>
        <end position="87"/>
    </location>
</feature>
<dbReference type="CDD" id="cd06261">
    <property type="entry name" value="TM_PBP2"/>
    <property type="match status" value="1"/>
</dbReference>
<keyword evidence="4" id="KW-1003">Cell membrane</keyword>
<evidence type="ECO:0000256" key="6">
    <source>
        <dbReference type="ARBA" id="ARBA00022989"/>
    </source>
</evidence>
<dbReference type="InterPro" id="IPR010065">
    <property type="entry name" value="AA_ABC_transptr_permease_3TM"/>
</dbReference>
<gene>
    <name evidence="10" type="ORF">SAMN05216551_102514</name>
</gene>
<protein>
    <submittedName>
        <fullName evidence="10">Amino acid ABC transporter membrane protein 1, PAAT family</fullName>
    </submittedName>
</protein>
<dbReference type="RefSeq" id="WP_091905887.1">
    <property type="nucleotide sequence ID" value="NZ_FNLO01000002.1"/>
</dbReference>
<dbReference type="OrthoDB" id="9808531at2"/>
<evidence type="ECO:0000256" key="8">
    <source>
        <dbReference type="RuleBase" id="RU363032"/>
    </source>
</evidence>